<gene>
    <name evidence="1" type="ORF">PAHOCELH_00004</name>
</gene>
<reference evidence="1" key="1">
    <citation type="submission" date="2020-06" db="EMBL/GenBank/DDBJ databases">
        <title>Unique genomic features of the anaerobic methanotrophic archaea.</title>
        <authorList>
            <person name="Chadwick G.L."/>
            <person name="Skennerton C.T."/>
            <person name="Laso-Perez R."/>
            <person name="Leu A.O."/>
            <person name="Speth D.R."/>
            <person name="Yu H."/>
            <person name="Morgan-Lang C."/>
            <person name="Hatzenpichler R."/>
            <person name="Goudeau D."/>
            <person name="Malmstrom R."/>
            <person name="Brazelton W.J."/>
            <person name="Woyke T."/>
            <person name="Hallam S.J."/>
            <person name="Tyson G.W."/>
            <person name="Wegener G."/>
            <person name="Boetius A."/>
            <person name="Orphan V."/>
        </authorList>
    </citation>
    <scope>NUCLEOTIDE SEQUENCE</scope>
</reference>
<organism evidence="1">
    <name type="scientific">Candidatus Methanophaga sp. ANME-1 ERB7</name>
    <dbReference type="NCBI Taxonomy" id="2759913"/>
    <lineage>
        <taxon>Archaea</taxon>
        <taxon>Methanobacteriati</taxon>
        <taxon>Methanobacteriota</taxon>
        <taxon>Stenosarchaea group</taxon>
        <taxon>Methanomicrobia</taxon>
        <taxon>Candidatus Methanophagales</taxon>
        <taxon>Candidatus Methanophagaceae</taxon>
        <taxon>Candidatus Methanophaga</taxon>
    </lineage>
</organism>
<dbReference type="EMBL" id="MT631595">
    <property type="protein sequence ID" value="QNO54843.1"/>
    <property type="molecule type" value="Genomic_DNA"/>
</dbReference>
<evidence type="ECO:0000313" key="1">
    <source>
        <dbReference type="EMBL" id="QNO54843.1"/>
    </source>
</evidence>
<proteinExistence type="predicted"/>
<dbReference type="AlphaFoldDB" id="A0A7G9Z3K9"/>
<protein>
    <submittedName>
        <fullName evidence="1">Uncharacterized protein</fullName>
    </submittedName>
</protein>
<sequence>MKDKKENRIKTTVIVTTLILALISTMTVMAASAQTTGDIKINEIMYNPPGADTNHEWIEL</sequence>
<accession>A0A7G9Z3K9</accession>
<name>A0A7G9Z3K9_9EURY</name>